<dbReference type="eggNOG" id="COG2110">
    <property type="taxonomic scope" value="Bacteria"/>
</dbReference>
<keyword evidence="3" id="KW-0346">Stress response</keyword>
<proteinExistence type="predicted"/>
<dbReference type="SUPFAM" id="SSF51064">
    <property type="entry name" value="Head domain of nucleotide exchange factor GrpE"/>
    <property type="match status" value="1"/>
</dbReference>
<sequence length="247" mass="26959">MTLDELFAREPLRWGLRGDPMLWEAMRERFKGHALPTDEWELRELVEAAFAEIVGVKLDGHADRDAAVLCERFRIGSGMSDGHVSPRYWADTAIPILLDRWAAANFRSRGDCDAPTGELPVARSDGTPAAGNASKHDVDSVGMALTAIDHERALADRQALIQLCLYAMDRARSGGVAERIEQGLAGVGVHALRPDGQRFDPSVHEAGGAVPTADKTLEGTVAETEVVGFLDHDRLLRAPVVTVYTRR</sequence>
<evidence type="ECO:0000313" key="4">
    <source>
        <dbReference type="Proteomes" id="UP000004926"/>
    </source>
</evidence>
<dbReference type="GO" id="GO:0051087">
    <property type="term" value="F:protein-folding chaperone binding"/>
    <property type="evidence" value="ECO:0007669"/>
    <property type="project" value="InterPro"/>
</dbReference>
<dbReference type="InterPro" id="IPR009012">
    <property type="entry name" value="GrpE_head"/>
</dbReference>
<reference evidence="3 4" key="1">
    <citation type="journal article" date="2012" name="Stand. Genomic Sci.">
        <title>Genome sequence of the ocean sediment bacterium Saccharomonospora marina type strain (XMU15(T)).</title>
        <authorList>
            <person name="Klenk H.P."/>
            <person name="Lu M."/>
            <person name="Lucas S."/>
            <person name="Lapidus A."/>
            <person name="Copeland A."/>
            <person name="Pitluck S."/>
            <person name="Goodwin L.A."/>
            <person name="Han C."/>
            <person name="Tapia R."/>
            <person name="Brambilla E.M."/>
            <person name="Potter G."/>
            <person name="Land M."/>
            <person name="Ivanova N."/>
            <person name="Rohde M."/>
            <person name="Goker M."/>
            <person name="Detter J.C."/>
            <person name="Li W.J."/>
            <person name="Kyrpides N.C."/>
            <person name="Woyke T."/>
        </authorList>
    </citation>
    <scope>NUCLEOTIDE SEQUENCE [LARGE SCALE GENOMIC DNA]</scope>
    <source>
        <strain evidence="3 4">XMU15</strain>
    </source>
</reference>
<dbReference type="Pfam" id="PF01025">
    <property type="entry name" value="GrpE"/>
    <property type="match status" value="1"/>
</dbReference>
<dbReference type="HOGENOM" id="CLU_1123867_0_0_11"/>
<dbReference type="Gene3D" id="2.30.22.10">
    <property type="entry name" value="Head domain of nucleotide exchange factor GrpE"/>
    <property type="match status" value="1"/>
</dbReference>
<organism evidence="3 4">
    <name type="scientific">Saccharomonospora marina XMU15</name>
    <dbReference type="NCBI Taxonomy" id="882083"/>
    <lineage>
        <taxon>Bacteria</taxon>
        <taxon>Bacillati</taxon>
        <taxon>Actinomycetota</taxon>
        <taxon>Actinomycetes</taxon>
        <taxon>Pseudonocardiales</taxon>
        <taxon>Pseudonocardiaceae</taxon>
        <taxon>Saccharomonospora</taxon>
    </lineage>
</organism>
<accession>H5XC31</accession>
<dbReference type="STRING" id="882083.SacmaDRAFT_5721"/>
<evidence type="ECO:0000313" key="3">
    <source>
        <dbReference type="EMBL" id="EHR53835.1"/>
    </source>
</evidence>
<dbReference type="EMBL" id="CM001439">
    <property type="protein sequence ID" value="EHR53835.1"/>
    <property type="molecule type" value="Genomic_DNA"/>
</dbReference>
<dbReference type="eggNOG" id="COG0576">
    <property type="taxonomic scope" value="Bacteria"/>
</dbReference>
<protein>
    <submittedName>
        <fullName evidence="3">Molecular chaperone GrpE (Heat shock protein)</fullName>
    </submittedName>
</protein>
<dbReference type="AlphaFoldDB" id="H5XC31"/>
<keyword evidence="4" id="KW-1185">Reference proteome</keyword>
<dbReference type="GO" id="GO:0000774">
    <property type="term" value="F:adenyl-nucleotide exchange factor activity"/>
    <property type="evidence" value="ECO:0007669"/>
    <property type="project" value="InterPro"/>
</dbReference>
<evidence type="ECO:0000256" key="2">
    <source>
        <dbReference type="SAM" id="MobiDB-lite"/>
    </source>
</evidence>
<keyword evidence="1" id="KW-0143">Chaperone</keyword>
<dbReference type="InterPro" id="IPR000740">
    <property type="entry name" value="GrpE"/>
</dbReference>
<name>H5XC31_9PSEU</name>
<dbReference type="Proteomes" id="UP000004926">
    <property type="component" value="Chromosome"/>
</dbReference>
<gene>
    <name evidence="3" type="ORF">SacmaDRAFT_5721</name>
</gene>
<dbReference type="GO" id="GO:0042803">
    <property type="term" value="F:protein homodimerization activity"/>
    <property type="evidence" value="ECO:0007669"/>
    <property type="project" value="InterPro"/>
</dbReference>
<feature type="region of interest" description="Disordered" evidence="2">
    <location>
        <begin position="114"/>
        <end position="135"/>
    </location>
</feature>
<dbReference type="GO" id="GO:0006457">
    <property type="term" value="P:protein folding"/>
    <property type="evidence" value="ECO:0007669"/>
    <property type="project" value="InterPro"/>
</dbReference>
<evidence type="ECO:0000256" key="1">
    <source>
        <dbReference type="ARBA" id="ARBA00023186"/>
    </source>
</evidence>